<feature type="non-terminal residue" evidence="8">
    <location>
        <position position="370"/>
    </location>
</feature>
<feature type="transmembrane region" description="Helical" evidence="7">
    <location>
        <begin position="54"/>
        <end position="73"/>
    </location>
</feature>
<reference evidence="8 9" key="1">
    <citation type="journal article" date="2023" name="Commun. Biol.">
        <title>Genome analysis of Parmales, the sister group of diatoms, reveals the evolutionary specialization of diatoms from phago-mixotrophs to photoautotrophs.</title>
        <authorList>
            <person name="Ban H."/>
            <person name="Sato S."/>
            <person name="Yoshikawa S."/>
            <person name="Yamada K."/>
            <person name="Nakamura Y."/>
            <person name="Ichinomiya M."/>
            <person name="Sato N."/>
            <person name="Blanc-Mathieu R."/>
            <person name="Endo H."/>
            <person name="Kuwata A."/>
            <person name="Ogata H."/>
        </authorList>
    </citation>
    <scope>NUCLEOTIDE SEQUENCE [LARGE SCALE GENOMIC DNA]</scope>
</reference>
<keyword evidence="5 7" id="KW-1133">Transmembrane helix</keyword>
<feature type="transmembrane region" description="Helical" evidence="7">
    <location>
        <begin position="253"/>
        <end position="275"/>
    </location>
</feature>
<evidence type="ECO:0000256" key="2">
    <source>
        <dbReference type="ARBA" id="ARBA00005697"/>
    </source>
</evidence>
<evidence type="ECO:0000256" key="1">
    <source>
        <dbReference type="ARBA" id="ARBA00004127"/>
    </source>
</evidence>
<evidence type="ECO:0000256" key="7">
    <source>
        <dbReference type="SAM" id="Phobius"/>
    </source>
</evidence>
<protein>
    <submittedName>
        <fullName evidence="8">Uncharacterized protein</fullName>
    </submittedName>
</protein>
<proteinExistence type="inferred from homology"/>
<evidence type="ECO:0000256" key="5">
    <source>
        <dbReference type="ARBA" id="ARBA00022989"/>
    </source>
</evidence>
<dbReference type="Pfam" id="PF00860">
    <property type="entry name" value="Xan_ur_permease"/>
    <property type="match status" value="1"/>
</dbReference>
<comment type="similarity">
    <text evidence="2">Belongs to the nucleobase:cation symporter-2 (NCS2) (TC 2.A.40) family. Azg-like subfamily.</text>
</comment>
<feature type="transmembrane region" description="Helical" evidence="7">
    <location>
        <begin position="172"/>
        <end position="191"/>
    </location>
</feature>
<sequence length="370" mass="38081">MSVSASLDSFFKITERGSTIATEVRAGVASFLTISYVILVNPQILSQCGIPSRDVVIGTCLASAVGTILTGVVGNLPFGLAPGMGLSAYVTYGLVLGDVMSVRASLTACLVAGVLQGVFAVTGVSRVVMRVVPLSVKLAIVVGMGILVAMIGMVSVKLVVANDKTIVGLGDLGDFNLQLALAGLILIGTLVHHNVKGGILIGMTLLTALVWSLNSSWPQQVFEWPSMELGPEDLVDFSLLSDVEGLRTMLPAIAAFVFIGISDVSGVMFGLSALADLSERDGTIPGSLWAFLGSSLGTVLAALMGCSPIIVTVECAAGIKEGGKTGLTAVTIGLLFLLSLFFAPLFGSVPQQATAPVLMLVGAMMMSESK</sequence>
<feature type="transmembrane region" description="Helical" evidence="7">
    <location>
        <begin position="287"/>
        <end position="313"/>
    </location>
</feature>
<keyword evidence="3" id="KW-0813">Transport</keyword>
<feature type="transmembrane region" description="Helical" evidence="7">
    <location>
        <begin position="325"/>
        <end position="343"/>
    </location>
</feature>
<evidence type="ECO:0000313" key="8">
    <source>
        <dbReference type="EMBL" id="GMI33616.1"/>
    </source>
</evidence>
<dbReference type="InterPro" id="IPR006043">
    <property type="entry name" value="NCS2"/>
</dbReference>
<comment type="caution">
    <text evidence="8">The sequence shown here is derived from an EMBL/GenBank/DDBJ whole genome shotgun (WGS) entry which is preliminary data.</text>
</comment>
<dbReference type="Proteomes" id="UP001165060">
    <property type="component" value="Unassembled WGS sequence"/>
</dbReference>
<dbReference type="InterPro" id="IPR045018">
    <property type="entry name" value="Azg-like"/>
</dbReference>
<evidence type="ECO:0000256" key="4">
    <source>
        <dbReference type="ARBA" id="ARBA00022692"/>
    </source>
</evidence>
<accession>A0ABQ6MVW7</accession>
<keyword evidence="9" id="KW-1185">Reference proteome</keyword>
<name>A0ABQ6MVW7_9STRA</name>
<evidence type="ECO:0000256" key="3">
    <source>
        <dbReference type="ARBA" id="ARBA00022448"/>
    </source>
</evidence>
<evidence type="ECO:0000256" key="6">
    <source>
        <dbReference type="ARBA" id="ARBA00023136"/>
    </source>
</evidence>
<organism evidence="8 9">
    <name type="scientific">Tetraparma gracilis</name>
    <dbReference type="NCBI Taxonomy" id="2962635"/>
    <lineage>
        <taxon>Eukaryota</taxon>
        <taxon>Sar</taxon>
        <taxon>Stramenopiles</taxon>
        <taxon>Ochrophyta</taxon>
        <taxon>Bolidophyceae</taxon>
        <taxon>Parmales</taxon>
        <taxon>Triparmaceae</taxon>
        <taxon>Tetraparma</taxon>
    </lineage>
</organism>
<feature type="transmembrane region" description="Helical" evidence="7">
    <location>
        <begin position="24"/>
        <end position="42"/>
    </location>
</feature>
<feature type="transmembrane region" description="Helical" evidence="7">
    <location>
        <begin position="136"/>
        <end position="160"/>
    </location>
</feature>
<gene>
    <name evidence="8" type="ORF">TeGR_g5261</name>
</gene>
<keyword evidence="4 7" id="KW-0812">Transmembrane</keyword>
<dbReference type="EMBL" id="BRYB01006111">
    <property type="protein sequence ID" value="GMI33616.1"/>
    <property type="molecule type" value="Genomic_DNA"/>
</dbReference>
<dbReference type="PANTHER" id="PTHR43337">
    <property type="entry name" value="XANTHINE/URACIL PERMEASE C887.17-RELATED"/>
    <property type="match status" value="1"/>
</dbReference>
<dbReference type="PANTHER" id="PTHR43337:SF1">
    <property type="entry name" value="XANTHINE_URACIL PERMEASE C887.17-RELATED"/>
    <property type="match status" value="1"/>
</dbReference>
<comment type="subcellular location">
    <subcellularLocation>
        <location evidence="1">Endomembrane system</location>
        <topology evidence="1">Multi-pass membrane protein</topology>
    </subcellularLocation>
</comment>
<feature type="transmembrane region" description="Helical" evidence="7">
    <location>
        <begin position="197"/>
        <end position="217"/>
    </location>
</feature>
<evidence type="ECO:0000313" key="9">
    <source>
        <dbReference type="Proteomes" id="UP001165060"/>
    </source>
</evidence>
<feature type="transmembrane region" description="Helical" evidence="7">
    <location>
        <begin position="104"/>
        <end position="124"/>
    </location>
</feature>
<keyword evidence="6 7" id="KW-0472">Membrane</keyword>